<organism evidence="3 4">
    <name type="scientific">Mobiluncus curtisii</name>
    <dbReference type="NCBI Taxonomy" id="2051"/>
    <lineage>
        <taxon>Bacteria</taxon>
        <taxon>Bacillati</taxon>
        <taxon>Actinomycetota</taxon>
        <taxon>Actinomycetes</taxon>
        <taxon>Actinomycetales</taxon>
        <taxon>Actinomycetaceae</taxon>
        <taxon>Mobiluncus</taxon>
    </lineage>
</organism>
<feature type="coiled-coil region" evidence="1">
    <location>
        <begin position="285"/>
        <end position="314"/>
    </location>
</feature>
<proteinExistence type="predicted"/>
<evidence type="ECO:0000313" key="3">
    <source>
        <dbReference type="EMBL" id="SQB64215.1"/>
    </source>
</evidence>
<dbReference type="Pfam" id="PF04122">
    <property type="entry name" value="CW_binding_2"/>
    <property type="match status" value="3"/>
</dbReference>
<reference evidence="3 4" key="1">
    <citation type="submission" date="2018-06" db="EMBL/GenBank/DDBJ databases">
        <authorList>
            <consortium name="Pathogen Informatics"/>
            <person name="Doyle S."/>
        </authorList>
    </citation>
    <scope>NUCLEOTIDE SEQUENCE [LARGE SCALE GENOMIC DNA]</scope>
    <source>
        <strain evidence="3 4">NCTC11820</strain>
    </source>
</reference>
<dbReference type="InterPro" id="IPR051922">
    <property type="entry name" value="Bact_Sporulation_Assoc"/>
</dbReference>
<feature type="chain" id="PRO_5016159820" evidence="2">
    <location>
        <begin position="28"/>
        <end position="419"/>
    </location>
</feature>
<evidence type="ECO:0000256" key="1">
    <source>
        <dbReference type="SAM" id="Coils"/>
    </source>
</evidence>
<dbReference type="Proteomes" id="UP000250245">
    <property type="component" value="Unassembled WGS sequence"/>
</dbReference>
<keyword evidence="2" id="KW-0732">Signal</keyword>
<accession>A0A2X2YUF5</accession>
<dbReference type="AlphaFoldDB" id="A0A2X2YUF5"/>
<dbReference type="InterPro" id="IPR023346">
    <property type="entry name" value="Lysozyme-like_dom_sf"/>
</dbReference>
<evidence type="ECO:0000256" key="2">
    <source>
        <dbReference type="SAM" id="SignalP"/>
    </source>
</evidence>
<sequence length="419" mass="43064">MRISKLMASSFAIAGIGVAGVAPIANAEDGGSATITNQTVSAKVRLAGVDRYETSQAVSAATSLDSVLVSDKSPDGLIASLQAANDDKSAVMSPKAPSLGGVNRYESAANVAVAGDADAPLVIANGRSDVDILAATSYAANLEANLLLSEPNQLGEYAAKALSELNPENITIIGGTGVVNEQTKNQIEELTGKKVSRIAGDNRYTTALAAAQVMGSHNYLLVNGKNPVDALTLAPLAKRNNASVVLIQTSCVPQTVLGALAGKHLTAIGGTGAIADNFAAKTCEQQAAEEAAAAAKAAAEKAAAEQAAREAAARAANPWGAGTPQGIAYDMLGEYGWGPDQMQPLVNLWNRESGWRTNAGRRGGPYGIPQANPGRKMASAGADWATNPATQIRWGLSYIKGRYGSPAGAWAKFCARGWY</sequence>
<keyword evidence="1" id="KW-0175">Coiled coil</keyword>
<name>A0A2X2YUF5_9ACTO</name>
<dbReference type="InterPro" id="IPR007253">
    <property type="entry name" value="Cell_wall-bd_2"/>
</dbReference>
<feature type="signal peptide" evidence="2">
    <location>
        <begin position="1"/>
        <end position="27"/>
    </location>
</feature>
<gene>
    <name evidence="3" type="primary">lytB_2</name>
    <name evidence="3" type="ORF">NCTC11820_00548</name>
</gene>
<protein>
    <submittedName>
        <fullName evidence="3">Modifier protein of major autolysin</fullName>
    </submittedName>
</protein>
<dbReference type="Gene3D" id="3.40.50.12090">
    <property type="match status" value="1"/>
</dbReference>
<dbReference type="PANTHER" id="PTHR30032:SF8">
    <property type="entry name" value="GERMINATION-SPECIFIC N-ACETYLMURAMOYL-L-ALANINE AMIDASE"/>
    <property type="match status" value="1"/>
</dbReference>
<dbReference type="GeneID" id="55564308"/>
<dbReference type="RefSeq" id="WP_013188612.1">
    <property type="nucleotide sequence ID" value="NZ_CP068112.1"/>
</dbReference>
<dbReference type="SUPFAM" id="SSF53955">
    <property type="entry name" value="Lysozyme-like"/>
    <property type="match status" value="1"/>
</dbReference>
<evidence type="ECO:0000313" key="4">
    <source>
        <dbReference type="Proteomes" id="UP000250245"/>
    </source>
</evidence>
<dbReference type="PANTHER" id="PTHR30032">
    <property type="entry name" value="N-ACETYLMURAMOYL-L-ALANINE AMIDASE-RELATED"/>
    <property type="match status" value="1"/>
</dbReference>
<dbReference type="EMBL" id="UASJ01000001">
    <property type="protein sequence ID" value="SQB64215.1"/>
    <property type="molecule type" value="Genomic_DNA"/>
</dbReference>